<evidence type="ECO:0000313" key="2">
    <source>
        <dbReference type="Proteomes" id="UP001500506"/>
    </source>
</evidence>
<dbReference type="Gene3D" id="3.50.30.50">
    <property type="entry name" value="Putative cyclase"/>
    <property type="match status" value="1"/>
</dbReference>
<accession>A0ABN2KAY6</accession>
<comment type="caution">
    <text evidence="1">The sequence shown here is derived from an EMBL/GenBank/DDBJ whole genome shotgun (WGS) entry which is preliminary data.</text>
</comment>
<proteinExistence type="predicted"/>
<dbReference type="Proteomes" id="UP001500506">
    <property type="component" value="Unassembled WGS sequence"/>
</dbReference>
<protein>
    <submittedName>
        <fullName evidence="1">Cyclase family protein</fullName>
    </submittedName>
</protein>
<dbReference type="EMBL" id="BAAANH010000001">
    <property type="protein sequence ID" value="GAA1751790.1"/>
    <property type="molecule type" value="Genomic_DNA"/>
</dbReference>
<dbReference type="RefSeq" id="WP_232498387.1">
    <property type="nucleotide sequence ID" value="NZ_BAAANH010000001.1"/>
</dbReference>
<reference evidence="1 2" key="1">
    <citation type="journal article" date="2019" name="Int. J. Syst. Evol. Microbiol.">
        <title>The Global Catalogue of Microorganisms (GCM) 10K type strain sequencing project: providing services to taxonomists for standard genome sequencing and annotation.</title>
        <authorList>
            <consortium name="The Broad Institute Genomics Platform"/>
            <consortium name="The Broad Institute Genome Sequencing Center for Infectious Disease"/>
            <person name="Wu L."/>
            <person name="Ma J."/>
        </authorList>
    </citation>
    <scope>NUCLEOTIDE SEQUENCE [LARGE SCALE GENOMIC DNA]</scope>
    <source>
        <strain evidence="1 2">JCM 14319</strain>
    </source>
</reference>
<gene>
    <name evidence="1" type="ORF">GCM10009747_06540</name>
</gene>
<organism evidence="1 2">
    <name type="scientific">Agromyces humatus</name>
    <dbReference type="NCBI Taxonomy" id="279573"/>
    <lineage>
        <taxon>Bacteria</taxon>
        <taxon>Bacillati</taxon>
        <taxon>Actinomycetota</taxon>
        <taxon>Actinomycetes</taxon>
        <taxon>Micrococcales</taxon>
        <taxon>Microbacteriaceae</taxon>
        <taxon>Agromyces</taxon>
    </lineage>
</organism>
<dbReference type="InterPro" id="IPR037175">
    <property type="entry name" value="KFase_sf"/>
</dbReference>
<dbReference type="InterPro" id="IPR007325">
    <property type="entry name" value="KFase/CYL"/>
</dbReference>
<dbReference type="Pfam" id="PF04199">
    <property type="entry name" value="Cyclase"/>
    <property type="match status" value="1"/>
</dbReference>
<dbReference type="PANTHER" id="PTHR31118:SF12">
    <property type="entry name" value="CYCLASE-LIKE PROTEIN 2"/>
    <property type="match status" value="1"/>
</dbReference>
<sequence>MRDLSHPIADGMQVYPGDPAVHIESALEFERDGAAVTRLELGSHTGTHVDAPAHTVAGGRTMQQVSLDELVGEALVLHVVGLGDGARYGLVELEAEGPLPERVPQIVVIDTGWAKHFGTSRALRHPALEAEAARELMRRGMRVLGVDTLSPDPTAAEGTTEFSVHAVVLGGDGLIVENLTGLDGLPARASVGIFPLRLGDDGAPVRAVAFDD</sequence>
<keyword evidence="2" id="KW-1185">Reference proteome</keyword>
<dbReference type="SUPFAM" id="SSF102198">
    <property type="entry name" value="Putative cyclase"/>
    <property type="match status" value="1"/>
</dbReference>
<evidence type="ECO:0000313" key="1">
    <source>
        <dbReference type="EMBL" id="GAA1751790.1"/>
    </source>
</evidence>
<name>A0ABN2KAY6_9MICO</name>
<dbReference type="PANTHER" id="PTHR31118">
    <property type="entry name" value="CYCLASE-LIKE PROTEIN 2"/>
    <property type="match status" value="1"/>
</dbReference>